<dbReference type="Pfam" id="PF01985">
    <property type="entry name" value="CRS1_YhbY"/>
    <property type="match status" value="1"/>
</dbReference>
<organism evidence="4 5">
    <name type="scientific">Roseburia intestinalis L1-82</name>
    <dbReference type="NCBI Taxonomy" id="536231"/>
    <lineage>
        <taxon>Bacteria</taxon>
        <taxon>Bacillati</taxon>
        <taxon>Bacillota</taxon>
        <taxon>Clostridia</taxon>
        <taxon>Lachnospirales</taxon>
        <taxon>Lachnospiraceae</taxon>
        <taxon>Roseburia</taxon>
    </lineage>
</organism>
<sequence>MALGNGAEMRNVMALTSKQRAYLGGCASTMDPIFHIGKASLTPEIITALDEALEKRELIKVAVLKNCIDDPREIAAVTAERTRSEVVKVIGKKIVLFRQAKKNTKYELPG</sequence>
<dbReference type="SMART" id="SM01103">
    <property type="entry name" value="CRS1_YhbY"/>
    <property type="match status" value="1"/>
</dbReference>
<dbReference type="Gene3D" id="3.30.110.60">
    <property type="entry name" value="YhbY-like"/>
    <property type="match status" value="1"/>
</dbReference>
<dbReference type="SUPFAM" id="SSF75471">
    <property type="entry name" value="YhbY-like"/>
    <property type="match status" value="1"/>
</dbReference>
<reference evidence="4 5" key="1">
    <citation type="submission" date="2009-08" db="EMBL/GenBank/DDBJ databases">
        <authorList>
            <person name="Weinstock G."/>
            <person name="Sodergren E."/>
            <person name="Clifton S."/>
            <person name="Fulton L."/>
            <person name="Fulton B."/>
            <person name="Courtney L."/>
            <person name="Fronick C."/>
            <person name="Harrison M."/>
            <person name="Strong C."/>
            <person name="Farmer C."/>
            <person name="Delahaunty K."/>
            <person name="Markovic C."/>
            <person name="Hall O."/>
            <person name="Minx P."/>
            <person name="Tomlinson C."/>
            <person name="Mitreva M."/>
            <person name="Nelson J."/>
            <person name="Hou S."/>
            <person name="Wollam A."/>
            <person name="Pepin K.H."/>
            <person name="Johnson M."/>
            <person name="Bhonagiri V."/>
            <person name="Nash W.E."/>
            <person name="Warren W."/>
            <person name="Chinwalla A."/>
            <person name="Mardis E.R."/>
            <person name="Wilson R.K."/>
        </authorList>
    </citation>
    <scope>NUCLEOTIDE SEQUENCE [LARGE SCALE GENOMIC DNA]</scope>
    <source>
        <strain evidence="4 5">L1-82</strain>
    </source>
</reference>
<name>C7G7T3_9FIRM</name>
<dbReference type="InterPro" id="IPR001890">
    <property type="entry name" value="RNA-binding_CRM"/>
</dbReference>
<dbReference type="GO" id="GO:0003723">
    <property type="term" value="F:RNA binding"/>
    <property type="evidence" value="ECO:0007669"/>
    <property type="project" value="UniProtKB-UniRule"/>
</dbReference>
<evidence type="ECO:0000259" key="3">
    <source>
        <dbReference type="PROSITE" id="PS51295"/>
    </source>
</evidence>
<evidence type="ECO:0000256" key="1">
    <source>
        <dbReference type="ARBA" id="ARBA00022884"/>
    </source>
</evidence>
<dbReference type="NCBIfam" id="TIGR00253">
    <property type="entry name" value="RNA_bind_YhbY"/>
    <property type="match status" value="1"/>
</dbReference>
<comment type="caution">
    <text evidence="4">The sequence shown here is derived from an EMBL/GenBank/DDBJ whole genome shotgun (WGS) entry which is preliminary data.</text>
</comment>
<dbReference type="InterPro" id="IPR051925">
    <property type="entry name" value="RNA-binding_domain"/>
</dbReference>
<dbReference type="PROSITE" id="PS51295">
    <property type="entry name" value="CRM"/>
    <property type="match status" value="1"/>
</dbReference>
<evidence type="ECO:0000313" key="4">
    <source>
        <dbReference type="EMBL" id="EEV02140.1"/>
    </source>
</evidence>
<dbReference type="PANTHER" id="PTHR40065">
    <property type="entry name" value="RNA-BINDING PROTEIN YHBY"/>
    <property type="match status" value="1"/>
</dbReference>
<dbReference type="Proteomes" id="UP000004828">
    <property type="component" value="Unassembled WGS sequence"/>
</dbReference>
<dbReference type="InterPro" id="IPR017924">
    <property type="entry name" value="RNA-binding_YhbY"/>
</dbReference>
<accession>C7G7T3</accession>
<protein>
    <submittedName>
        <fullName evidence="4">RNA-binding protein, YhbY family</fullName>
    </submittedName>
</protein>
<dbReference type="PANTHER" id="PTHR40065:SF3">
    <property type="entry name" value="RNA-BINDING PROTEIN YHBY"/>
    <property type="match status" value="1"/>
</dbReference>
<keyword evidence="1 2" id="KW-0694">RNA-binding</keyword>
<evidence type="ECO:0000313" key="5">
    <source>
        <dbReference type="Proteomes" id="UP000004828"/>
    </source>
</evidence>
<dbReference type="EMBL" id="ABYJ02000045">
    <property type="protein sequence ID" value="EEV02140.1"/>
    <property type="molecule type" value="Genomic_DNA"/>
</dbReference>
<proteinExistence type="predicted"/>
<gene>
    <name evidence="4" type="ORF">ROSINTL182_05957</name>
</gene>
<feature type="domain" description="CRM" evidence="3">
    <location>
        <begin position="13"/>
        <end position="109"/>
    </location>
</feature>
<dbReference type="AlphaFoldDB" id="C7G7T3"/>
<evidence type="ECO:0000256" key="2">
    <source>
        <dbReference type="PROSITE-ProRule" id="PRU00626"/>
    </source>
</evidence>
<dbReference type="InterPro" id="IPR035920">
    <property type="entry name" value="YhbY-like_sf"/>
</dbReference>
<dbReference type="HOGENOM" id="CLU_095994_1_2_9"/>